<dbReference type="InterPro" id="IPR003439">
    <property type="entry name" value="ABC_transporter-like_ATP-bd"/>
</dbReference>
<dbReference type="Gene3D" id="1.20.1560.10">
    <property type="entry name" value="ABC transporter type 1, transmembrane domain"/>
    <property type="match status" value="1"/>
</dbReference>
<dbReference type="PANTHER" id="PTHR24221:SF606">
    <property type="entry name" value="COLICIN V SECRETION-PROCESSING ATP-BINDING PROTEIN"/>
    <property type="match status" value="1"/>
</dbReference>
<evidence type="ECO:0000259" key="6">
    <source>
        <dbReference type="PROSITE" id="PS50929"/>
    </source>
</evidence>
<dbReference type="InterPro" id="IPR011527">
    <property type="entry name" value="ABC1_TM_dom"/>
</dbReference>
<dbReference type="GO" id="GO:0005524">
    <property type="term" value="F:ATP binding"/>
    <property type="evidence" value="ECO:0007669"/>
    <property type="project" value="UniProtKB-KW"/>
</dbReference>
<keyword evidence="3 5" id="KW-1133">Transmembrane helix</keyword>
<feature type="domain" description="ABC transmembrane type-1" evidence="6">
    <location>
        <begin position="1"/>
        <end position="234"/>
    </location>
</feature>
<evidence type="ECO:0000313" key="7">
    <source>
        <dbReference type="EMBL" id="EQD56848.1"/>
    </source>
</evidence>
<dbReference type="Gene3D" id="3.40.50.300">
    <property type="entry name" value="P-loop containing nucleotide triphosphate hydrolases"/>
    <property type="match status" value="1"/>
</dbReference>
<dbReference type="GO" id="GO:0140359">
    <property type="term" value="F:ABC-type transporter activity"/>
    <property type="evidence" value="ECO:0007669"/>
    <property type="project" value="InterPro"/>
</dbReference>
<dbReference type="SUPFAM" id="SSF52540">
    <property type="entry name" value="P-loop containing nucleoside triphosphate hydrolases"/>
    <property type="match status" value="1"/>
</dbReference>
<reference evidence="7" key="2">
    <citation type="journal article" date="2014" name="ISME J.">
        <title>Microbial stratification in low pH oxic and suboxic macroscopic growths along an acid mine drainage.</title>
        <authorList>
            <person name="Mendez-Garcia C."/>
            <person name="Mesa V."/>
            <person name="Sprenger R.R."/>
            <person name="Richter M."/>
            <person name="Diez M.S."/>
            <person name="Solano J."/>
            <person name="Bargiela R."/>
            <person name="Golyshina O.V."/>
            <person name="Manteca A."/>
            <person name="Ramos J.L."/>
            <person name="Gallego J.R."/>
            <person name="Llorente I."/>
            <person name="Martins Dos Santos V.A."/>
            <person name="Jensen O.N."/>
            <person name="Pelaez A.I."/>
            <person name="Sanchez J."/>
            <person name="Ferrer M."/>
        </authorList>
    </citation>
    <scope>NUCLEOTIDE SEQUENCE</scope>
</reference>
<accession>T1AK00</accession>
<dbReference type="GO" id="GO:0016020">
    <property type="term" value="C:membrane"/>
    <property type="evidence" value="ECO:0007669"/>
    <property type="project" value="UniProtKB-SubCell"/>
</dbReference>
<proteinExistence type="predicted"/>
<keyword evidence="4 5" id="KW-0472">Membrane</keyword>
<dbReference type="CDD" id="cd18567">
    <property type="entry name" value="ABC_6TM_CvaB_RaxB_like"/>
    <property type="match status" value="1"/>
</dbReference>
<reference evidence="7" key="1">
    <citation type="submission" date="2013-08" db="EMBL/GenBank/DDBJ databases">
        <authorList>
            <person name="Mendez C."/>
            <person name="Richter M."/>
            <person name="Ferrer M."/>
            <person name="Sanchez J."/>
        </authorList>
    </citation>
    <scope>NUCLEOTIDE SEQUENCE</scope>
</reference>
<protein>
    <submittedName>
        <fullName evidence="7">Toxin secretion ABC transporter, ATP-binding protein</fullName>
    </submittedName>
</protein>
<evidence type="ECO:0000256" key="5">
    <source>
        <dbReference type="SAM" id="Phobius"/>
    </source>
</evidence>
<dbReference type="PANTHER" id="PTHR24221">
    <property type="entry name" value="ATP-BINDING CASSETTE SUB-FAMILY B"/>
    <property type="match status" value="1"/>
</dbReference>
<evidence type="ECO:0000256" key="3">
    <source>
        <dbReference type="ARBA" id="ARBA00022989"/>
    </source>
</evidence>
<dbReference type="PROSITE" id="PS50929">
    <property type="entry name" value="ABC_TM1F"/>
    <property type="match status" value="1"/>
</dbReference>
<evidence type="ECO:0000256" key="1">
    <source>
        <dbReference type="ARBA" id="ARBA00004141"/>
    </source>
</evidence>
<keyword evidence="7" id="KW-0067">ATP-binding</keyword>
<feature type="transmembrane region" description="Helical" evidence="5">
    <location>
        <begin position="12"/>
        <end position="34"/>
    </location>
</feature>
<dbReference type="InterPro" id="IPR036640">
    <property type="entry name" value="ABC1_TM_sf"/>
</dbReference>
<sequence length="418" mass="45504">MFQVAVTAMRAWSITWISATLSVQWVGNLFGHLLRLPLDFFEKRHVGDVVSRFGSVQTIQRTLTTQFVSAVIDGLMSILTLVVMAFYSVWLTALVLGAFVLYALLRWGIFRPLRRATEDHIVYAARQQSDLLESIRGMQPLKLANQQDHRRARYANAQVETTNRHLAMQRLGIGFQAGNGLIFGLERVLVIWLAAVLVLKGEFSAGMLVAFVAYADQFSRRAANLIDQWNDFKMLGLHAERVADIALTPAEAQLEGVHSGPLPDASLEVKNLRFRYAEGEPWVIEGCSFRIEPGESVAIAAPSGVGKTTLAKLVLGLLEPTEGTILFGGIDIRKLGLARYRTLAAAVMQDDQLFAGSIADNIALFDSDASPLKVEAAARLAHIHDEIAAMPMGYQSLVGDMGSSLSGGPEAARAAGAG</sequence>
<feature type="non-terminal residue" evidence="7">
    <location>
        <position position="418"/>
    </location>
</feature>
<keyword evidence="2 5" id="KW-0812">Transmembrane</keyword>
<comment type="subcellular location">
    <subcellularLocation>
        <location evidence="1">Membrane</location>
        <topology evidence="1">Multi-pass membrane protein</topology>
    </subcellularLocation>
</comment>
<organism evidence="7">
    <name type="scientific">mine drainage metagenome</name>
    <dbReference type="NCBI Taxonomy" id="410659"/>
    <lineage>
        <taxon>unclassified sequences</taxon>
        <taxon>metagenomes</taxon>
        <taxon>ecological metagenomes</taxon>
    </lineage>
</organism>
<evidence type="ECO:0000256" key="2">
    <source>
        <dbReference type="ARBA" id="ARBA00022692"/>
    </source>
</evidence>
<dbReference type="Pfam" id="PF00664">
    <property type="entry name" value="ABC_membrane"/>
    <property type="match status" value="1"/>
</dbReference>
<dbReference type="EMBL" id="AUZZ01003488">
    <property type="protein sequence ID" value="EQD56848.1"/>
    <property type="molecule type" value="Genomic_DNA"/>
</dbReference>
<keyword evidence="7" id="KW-0547">Nucleotide-binding</keyword>
<evidence type="ECO:0000256" key="4">
    <source>
        <dbReference type="ARBA" id="ARBA00023136"/>
    </source>
</evidence>
<dbReference type="Pfam" id="PF00005">
    <property type="entry name" value="ABC_tran"/>
    <property type="match status" value="1"/>
</dbReference>
<comment type="caution">
    <text evidence="7">The sequence shown here is derived from an EMBL/GenBank/DDBJ whole genome shotgun (WGS) entry which is preliminary data.</text>
</comment>
<dbReference type="GO" id="GO:0016887">
    <property type="term" value="F:ATP hydrolysis activity"/>
    <property type="evidence" value="ECO:0007669"/>
    <property type="project" value="InterPro"/>
</dbReference>
<dbReference type="InterPro" id="IPR039421">
    <property type="entry name" value="Type_1_exporter"/>
</dbReference>
<dbReference type="GO" id="GO:0034040">
    <property type="term" value="F:ATPase-coupled lipid transmembrane transporter activity"/>
    <property type="evidence" value="ECO:0007669"/>
    <property type="project" value="TreeGrafter"/>
</dbReference>
<feature type="transmembrane region" description="Helical" evidence="5">
    <location>
        <begin position="78"/>
        <end position="105"/>
    </location>
</feature>
<dbReference type="InterPro" id="IPR027417">
    <property type="entry name" value="P-loop_NTPase"/>
</dbReference>
<dbReference type="AlphaFoldDB" id="T1AK00"/>
<gene>
    <name evidence="7" type="ORF">B2A_05082</name>
</gene>
<name>T1AK00_9ZZZZ</name>
<dbReference type="SUPFAM" id="SSF90123">
    <property type="entry name" value="ABC transporter transmembrane region"/>
    <property type="match status" value="1"/>
</dbReference>